<feature type="compositionally biased region" description="Polar residues" evidence="1">
    <location>
        <begin position="87"/>
        <end position="96"/>
    </location>
</feature>
<proteinExistence type="predicted"/>
<feature type="compositionally biased region" description="Basic and acidic residues" evidence="1">
    <location>
        <begin position="11"/>
        <end position="26"/>
    </location>
</feature>
<feature type="region of interest" description="Disordered" evidence="1">
    <location>
        <begin position="1"/>
        <end position="26"/>
    </location>
</feature>
<dbReference type="EMBL" id="SRLO01001082">
    <property type="protein sequence ID" value="TNN41767.1"/>
    <property type="molecule type" value="Genomic_DNA"/>
</dbReference>
<keyword evidence="3" id="KW-1185">Reference proteome</keyword>
<gene>
    <name evidence="2" type="ORF">EYF80_048075</name>
</gene>
<dbReference type="AlphaFoldDB" id="A0A4Z2FKK5"/>
<reference evidence="2 3" key="1">
    <citation type="submission" date="2019-03" db="EMBL/GenBank/DDBJ databases">
        <title>First draft genome of Liparis tanakae, snailfish: a comprehensive survey of snailfish specific genes.</title>
        <authorList>
            <person name="Kim W."/>
            <person name="Song I."/>
            <person name="Jeong J.-H."/>
            <person name="Kim D."/>
            <person name="Kim S."/>
            <person name="Ryu S."/>
            <person name="Song J.Y."/>
            <person name="Lee S.K."/>
        </authorList>
    </citation>
    <scope>NUCLEOTIDE SEQUENCE [LARGE SCALE GENOMIC DNA]</scope>
    <source>
        <tissue evidence="2">Muscle</tissue>
    </source>
</reference>
<protein>
    <submittedName>
        <fullName evidence="2">Uncharacterized protein</fullName>
    </submittedName>
</protein>
<sequence length="131" mass="14119">MQTLNLPGGDLGHRHAGQRDEQHRDVLQGHRLPQAQLAVTVQPPGEHIASFRTGTQRAFFRPSCPCALFPLDSTPPSRVRSSEHRAPQQTLVTTPGTVHGAGRRASGAPACPLEPSPHQYSSTMSPLTFTA</sequence>
<evidence type="ECO:0000313" key="3">
    <source>
        <dbReference type="Proteomes" id="UP000314294"/>
    </source>
</evidence>
<accession>A0A4Z2FKK5</accession>
<evidence type="ECO:0000313" key="2">
    <source>
        <dbReference type="EMBL" id="TNN41767.1"/>
    </source>
</evidence>
<evidence type="ECO:0000256" key="1">
    <source>
        <dbReference type="SAM" id="MobiDB-lite"/>
    </source>
</evidence>
<feature type="region of interest" description="Disordered" evidence="1">
    <location>
        <begin position="74"/>
        <end position="131"/>
    </location>
</feature>
<comment type="caution">
    <text evidence="2">The sequence shown here is derived from an EMBL/GenBank/DDBJ whole genome shotgun (WGS) entry which is preliminary data.</text>
</comment>
<dbReference type="Proteomes" id="UP000314294">
    <property type="component" value="Unassembled WGS sequence"/>
</dbReference>
<name>A0A4Z2FKK5_9TELE</name>
<organism evidence="2 3">
    <name type="scientific">Liparis tanakae</name>
    <name type="common">Tanaka's snailfish</name>
    <dbReference type="NCBI Taxonomy" id="230148"/>
    <lineage>
        <taxon>Eukaryota</taxon>
        <taxon>Metazoa</taxon>
        <taxon>Chordata</taxon>
        <taxon>Craniata</taxon>
        <taxon>Vertebrata</taxon>
        <taxon>Euteleostomi</taxon>
        <taxon>Actinopterygii</taxon>
        <taxon>Neopterygii</taxon>
        <taxon>Teleostei</taxon>
        <taxon>Neoteleostei</taxon>
        <taxon>Acanthomorphata</taxon>
        <taxon>Eupercaria</taxon>
        <taxon>Perciformes</taxon>
        <taxon>Cottioidei</taxon>
        <taxon>Cottales</taxon>
        <taxon>Liparidae</taxon>
        <taxon>Liparis</taxon>
    </lineage>
</organism>
<feature type="compositionally biased region" description="Polar residues" evidence="1">
    <location>
        <begin position="118"/>
        <end position="131"/>
    </location>
</feature>